<dbReference type="RefSeq" id="WP_067520343.1">
    <property type="nucleotide sequence ID" value="NZ_JABELX010000001.1"/>
</dbReference>
<comment type="caution">
    <text evidence="3">The sequence shown here is derived from an EMBL/GenBank/DDBJ whole genome shotgun (WGS) entry which is preliminary data.</text>
</comment>
<dbReference type="SUPFAM" id="SSF46955">
    <property type="entry name" value="Putative DNA-binding domain"/>
    <property type="match status" value="1"/>
</dbReference>
<dbReference type="SMART" id="SM00422">
    <property type="entry name" value="HTH_MERR"/>
    <property type="match status" value="1"/>
</dbReference>
<sequence length="245" mass="27368">MGWSTRQLAELTHTTIKAVRHYHDIGLLELPERASNGYKQYNVTHLVRLIQIKRLSELGVPLAQIAELGSADQDPEQAIRSLDAQLAATVERINRARAELATILRHRAPMHIPPEAAALSRTLSNTQHSLLTVYSTVFSEETMREFHEMVADPDPTEAELEALPADADDATIEQLAQRMLPVVHRRRVQYPRTVDPAADSPLGPDAALEAMAHAVTEFYNSAQLRVLQRLDALLAQPHDSDTEER</sequence>
<proteinExistence type="predicted"/>
<dbReference type="InterPro" id="IPR009061">
    <property type="entry name" value="DNA-bd_dom_put_sf"/>
</dbReference>
<keyword evidence="4" id="KW-1185">Reference proteome</keyword>
<feature type="domain" description="HTH merR-type" evidence="2">
    <location>
        <begin position="1"/>
        <end position="71"/>
    </location>
</feature>
<evidence type="ECO:0000259" key="2">
    <source>
        <dbReference type="PROSITE" id="PS50937"/>
    </source>
</evidence>
<evidence type="ECO:0000313" key="4">
    <source>
        <dbReference type="Proteomes" id="UP000586827"/>
    </source>
</evidence>
<dbReference type="Proteomes" id="UP000586827">
    <property type="component" value="Unassembled WGS sequence"/>
</dbReference>
<dbReference type="AlphaFoldDB" id="A0A849BPR8"/>
<dbReference type="CDD" id="cd00592">
    <property type="entry name" value="HTH_MerR-like"/>
    <property type="match status" value="1"/>
</dbReference>
<dbReference type="PROSITE" id="PS50937">
    <property type="entry name" value="HTH_MERR_2"/>
    <property type="match status" value="1"/>
</dbReference>
<gene>
    <name evidence="3" type="ORF">HLB23_01475</name>
</gene>
<accession>A0A849BPR8</accession>
<reference evidence="3 4" key="1">
    <citation type="submission" date="2020-05" db="EMBL/GenBank/DDBJ databases">
        <title>MicrobeNet Type strains.</title>
        <authorList>
            <person name="Nicholson A.C."/>
        </authorList>
    </citation>
    <scope>NUCLEOTIDE SEQUENCE [LARGE SCALE GENOMIC DNA]</scope>
    <source>
        <strain evidence="3 4">JCM 3224</strain>
    </source>
</reference>
<evidence type="ECO:0000313" key="3">
    <source>
        <dbReference type="EMBL" id="NNH68563.1"/>
    </source>
</evidence>
<dbReference type="Gene3D" id="1.10.1660.10">
    <property type="match status" value="1"/>
</dbReference>
<evidence type="ECO:0000256" key="1">
    <source>
        <dbReference type="ARBA" id="ARBA00023125"/>
    </source>
</evidence>
<dbReference type="GO" id="GO:0003677">
    <property type="term" value="F:DNA binding"/>
    <property type="evidence" value="ECO:0007669"/>
    <property type="project" value="UniProtKB-KW"/>
</dbReference>
<dbReference type="InterPro" id="IPR000551">
    <property type="entry name" value="MerR-type_HTH_dom"/>
</dbReference>
<organism evidence="3 4">
    <name type="scientific">Nocardia uniformis</name>
    <dbReference type="NCBI Taxonomy" id="53432"/>
    <lineage>
        <taxon>Bacteria</taxon>
        <taxon>Bacillati</taxon>
        <taxon>Actinomycetota</taxon>
        <taxon>Actinomycetes</taxon>
        <taxon>Mycobacteriales</taxon>
        <taxon>Nocardiaceae</taxon>
        <taxon>Nocardia</taxon>
    </lineage>
</organism>
<name>A0A849BPR8_9NOCA</name>
<dbReference type="PANTHER" id="PTHR30204:SF93">
    <property type="entry name" value="HTH MERR-TYPE DOMAIN-CONTAINING PROTEIN"/>
    <property type="match status" value="1"/>
</dbReference>
<keyword evidence="1" id="KW-0238">DNA-binding</keyword>
<protein>
    <submittedName>
        <fullName evidence="3">MerR family transcriptional regulator</fullName>
    </submittedName>
</protein>
<dbReference type="EMBL" id="JABELX010000001">
    <property type="protein sequence ID" value="NNH68563.1"/>
    <property type="molecule type" value="Genomic_DNA"/>
</dbReference>
<dbReference type="InterPro" id="IPR047057">
    <property type="entry name" value="MerR_fam"/>
</dbReference>
<dbReference type="GO" id="GO:0003700">
    <property type="term" value="F:DNA-binding transcription factor activity"/>
    <property type="evidence" value="ECO:0007669"/>
    <property type="project" value="InterPro"/>
</dbReference>
<dbReference type="PANTHER" id="PTHR30204">
    <property type="entry name" value="REDOX-CYCLING DRUG-SENSING TRANSCRIPTIONAL ACTIVATOR SOXR"/>
    <property type="match status" value="1"/>
</dbReference>
<dbReference type="Pfam" id="PF13411">
    <property type="entry name" value="MerR_1"/>
    <property type="match status" value="1"/>
</dbReference>